<reference evidence="2" key="2">
    <citation type="submission" date="2020-09" db="EMBL/GenBank/DDBJ databases">
        <authorList>
            <person name="Sun Q."/>
            <person name="Ohkuma M."/>
        </authorList>
    </citation>
    <scope>NUCLEOTIDE SEQUENCE</scope>
    <source>
        <strain evidence="2">JCM 4490</strain>
    </source>
</reference>
<dbReference type="Proteomes" id="UP000620224">
    <property type="component" value="Unassembled WGS sequence"/>
</dbReference>
<feature type="compositionally biased region" description="Basic residues" evidence="1">
    <location>
        <begin position="1"/>
        <end position="12"/>
    </location>
</feature>
<dbReference type="EMBL" id="BMUE01000018">
    <property type="protein sequence ID" value="GGW75009.1"/>
    <property type="molecule type" value="Genomic_DNA"/>
</dbReference>
<keyword evidence="3" id="KW-1185">Reference proteome</keyword>
<dbReference type="AlphaFoldDB" id="A0A918JD01"/>
<gene>
    <name evidence="2" type="ORF">GCM10010503_60730</name>
</gene>
<evidence type="ECO:0000313" key="3">
    <source>
        <dbReference type="Proteomes" id="UP000620224"/>
    </source>
</evidence>
<evidence type="ECO:0000313" key="2">
    <source>
        <dbReference type="EMBL" id="GGW75009.1"/>
    </source>
</evidence>
<protein>
    <submittedName>
        <fullName evidence="2">Uncharacterized protein</fullName>
    </submittedName>
</protein>
<comment type="caution">
    <text evidence="2">The sequence shown here is derived from an EMBL/GenBank/DDBJ whole genome shotgun (WGS) entry which is preliminary data.</text>
</comment>
<proteinExistence type="predicted"/>
<sequence length="91" mass="9753">MGRPRARRLRSRRPGEPPKPAGWLRARYPVSCCRVGRPGSATPLSGRLGEPPEACRVLRPAVPARRLQAGHTGEPPLVGRLGSPALGPPPR</sequence>
<evidence type="ECO:0000256" key="1">
    <source>
        <dbReference type="SAM" id="MobiDB-lite"/>
    </source>
</evidence>
<feature type="region of interest" description="Disordered" evidence="1">
    <location>
        <begin position="1"/>
        <end position="23"/>
    </location>
</feature>
<reference evidence="2" key="1">
    <citation type="journal article" date="2014" name="Int. J. Syst. Evol. Microbiol.">
        <title>Complete genome sequence of Corynebacterium casei LMG S-19264T (=DSM 44701T), isolated from a smear-ripened cheese.</title>
        <authorList>
            <consortium name="US DOE Joint Genome Institute (JGI-PGF)"/>
            <person name="Walter F."/>
            <person name="Albersmeier A."/>
            <person name="Kalinowski J."/>
            <person name="Ruckert C."/>
        </authorList>
    </citation>
    <scope>NUCLEOTIDE SEQUENCE</scope>
    <source>
        <strain evidence="2">JCM 4490</strain>
    </source>
</reference>
<feature type="region of interest" description="Disordered" evidence="1">
    <location>
        <begin position="66"/>
        <end position="91"/>
    </location>
</feature>
<organism evidence="2 3">
    <name type="scientific">Streptomyces lucensis JCM 4490</name>
    <dbReference type="NCBI Taxonomy" id="1306176"/>
    <lineage>
        <taxon>Bacteria</taxon>
        <taxon>Bacillati</taxon>
        <taxon>Actinomycetota</taxon>
        <taxon>Actinomycetes</taxon>
        <taxon>Kitasatosporales</taxon>
        <taxon>Streptomycetaceae</taxon>
        <taxon>Streptomyces</taxon>
    </lineage>
</organism>
<accession>A0A918JD01</accession>
<name>A0A918JD01_9ACTN</name>